<dbReference type="STRING" id="1965070.A0A3S3PJR6"/>
<dbReference type="PANTHER" id="PTHR13255:SF0">
    <property type="entry name" value="ATAXIN-10"/>
    <property type="match status" value="1"/>
</dbReference>
<evidence type="ECO:0000259" key="6">
    <source>
        <dbReference type="Pfam" id="PF09759"/>
    </source>
</evidence>
<dbReference type="Pfam" id="PF09759">
    <property type="entry name" value="Atx10homo_assoc"/>
    <property type="match status" value="1"/>
</dbReference>
<accession>A0A3S3PJR6</accession>
<dbReference type="InterPro" id="IPR019156">
    <property type="entry name" value="Ataxin-10_domain"/>
</dbReference>
<dbReference type="Proteomes" id="UP000285301">
    <property type="component" value="Unassembled WGS sequence"/>
</dbReference>
<dbReference type="Gene3D" id="1.25.10.10">
    <property type="entry name" value="Leucine-rich Repeat Variant"/>
    <property type="match status" value="1"/>
</dbReference>
<evidence type="ECO:0000256" key="5">
    <source>
        <dbReference type="ARBA" id="ARBA00045173"/>
    </source>
</evidence>
<protein>
    <recommendedName>
        <fullName evidence="2">Ataxin-10</fullName>
    </recommendedName>
</protein>
<dbReference type="AlphaFoldDB" id="A0A3S3PJR6"/>
<dbReference type="GO" id="GO:0051301">
    <property type="term" value="P:cell division"/>
    <property type="evidence" value="ECO:0007669"/>
    <property type="project" value="UniProtKB-KW"/>
</dbReference>
<evidence type="ECO:0000313" key="7">
    <source>
        <dbReference type="EMBL" id="RWS02672.1"/>
    </source>
</evidence>
<comment type="caution">
    <text evidence="7">The sequence shown here is derived from an EMBL/GenBank/DDBJ whole genome shotgun (WGS) entry which is preliminary data.</text>
</comment>
<comment type="similarity">
    <text evidence="1">Belongs to the ataxin-10 family.</text>
</comment>
<dbReference type="PANTHER" id="PTHR13255">
    <property type="entry name" value="ATAXIN-10"/>
    <property type="match status" value="1"/>
</dbReference>
<dbReference type="InterPro" id="IPR051374">
    <property type="entry name" value="Ataxin-10/CTR86_families"/>
</dbReference>
<dbReference type="GO" id="GO:0005829">
    <property type="term" value="C:cytosol"/>
    <property type="evidence" value="ECO:0007669"/>
    <property type="project" value="TreeGrafter"/>
</dbReference>
<keyword evidence="8" id="KW-1185">Reference proteome</keyword>
<dbReference type="GO" id="GO:0031175">
    <property type="term" value="P:neuron projection development"/>
    <property type="evidence" value="ECO:0007669"/>
    <property type="project" value="TreeGrafter"/>
</dbReference>
<gene>
    <name evidence="7" type="ORF">B4U79_09606</name>
</gene>
<evidence type="ECO:0000256" key="2">
    <source>
        <dbReference type="ARBA" id="ARBA00018804"/>
    </source>
</evidence>
<name>A0A3S3PJR6_9ACAR</name>
<dbReference type="SUPFAM" id="SSF48371">
    <property type="entry name" value="ARM repeat"/>
    <property type="match status" value="1"/>
</dbReference>
<reference evidence="7 8" key="1">
    <citation type="journal article" date="2018" name="Gigascience">
        <title>Genomes of trombidid mites reveal novel predicted allergens and laterally-transferred genes associated with secondary metabolism.</title>
        <authorList>
            <person name="Dong X."/>
            <person name="Chaisiri K."/>
            <person name="Xia D."/>
            <person name="Armstrong S.D."/>
            <person name="Fang Y."/>
            <person name="Donnelly M.J."/>
            <person name="Kadowaki T."/>
            <person name="McGarry J.W."/>
            <person name="Darby A.C."/>
            <person name="Makepeace B.L."/>
        </authorList>
    </citation>
    <scope>NUCLEOTIDE SEQUENCE [LARGE SCALE GENOMIC DNA]</scope>
    <source>
        <strain evidence="7">UoL-WK</strain>
    </source>
</reference>
<feature type="domain" description="Ataxin-10" evidence="6">
    <location>
        <begin position="292"/>
        <end position="380"/>
    </location>
</feature>
<evidence type="ECO:0000313" key="8">
    <source>
        <dbReference type="Proteomes" id="UP000285301"/>
    </source>
</evidence>
<keyword evidence="3" id="KW-0132">Cell division</keyword>
<dbReference type="InterPro" id="IPR011989">
    <property type="entry name" value="ARM-like"/>
</dbReference>
<dbReference type="OrthoDB" id="379794at2759"/>
<evidence type="ECO:0000256" key="1">
    <source>
        <dbReference type="ARBA" id="ARBA00008384"/>
    </source>
</evidence>
<organism evidence="7 8">
    <name type="scientific">Dinothrombium tinctorium</name>
    <dbReference type="NCBI Taxonomy" id="1965070"/>
    <lineage>
        <taxon>Eukaryota</taxon>
        <taxon>Metazoa</taxon>
        <taxon>Ecdysozoa</taxon>
        <taxon>Arthropoda</taxon>
        <taxon>Chelicerata</taxon>
        <taxon>Arachnida</taxon>
        <taxon>Acari</taxon>
        <taxon>Acariformes</taxon>
        <taxon>Trombidiformes</taxon>
        <taxon>Prostigmata</taxon>
        <taxon>Anystina</taxon>
        <taxon>Parasitengona</taxon>
        <taxon>Trombidioidea</taxon>
        <taxon>Trombidiidae</taxon>
        <taxon>Dinothrombium</taxon>
    </lineage>
</organism>
<keyword evidence="4" id="KW-0131">Cell cycle</keyword>
<evidence type="ECO:0000256" key="3">
    <source>
        <dbReference type="ARBA" id="ARBA00022618"/>
    </source>
</evidence>
<comment type="function">
    <text evidence="5">May play a role in the regulation of cytokinesis. May play a role in signaling by stimulating protein glycosylation. Induces neuritogenesis by activating the Ras-MAP kinase pathway and is necessary for the survival of cerebellar neurons. Does not appear to play a major role in ciliogenesis.</text>
</comment>
<proteinExistence type="inferred from homology"/>
<evidence type="ECO:0000256" key="4">
    <source>
        <dbReference type="ARBA" id="ARBA00023306"/>
    </source>
</evidence>
<dbReference type="EMBL" id="NCKU01007386">
    <property type="protein sequence ID" value="RWS02672.1"/>
    <property type="molecule type" value="Genomic_DNA"/>
</dbReference>
<sequence>MKTNVECISRLLKEEKERRCLNETDWRNLSEMASNIAHISFGNIVAGECDDEYKRKRTIWTLFGYETIKKLLEFDDTNVFTLTTMIIYNCLVENVMRKECLNNEIYILLNILLQNIARDECASEWSLLTLETFLKCENVLNFGYYRLQTKSRLVLLDVIYEMVKKISSSQMHEHLISQSNLITIANLLSFNITDVFKLSSTKETTTTMASESLSPLEVSKMLTILCEVTSNSDHAKQFQQKSLVENLLDTLKALHLLAKSDSPESVFKSIATLREKNSTKEEELELSPTYGFKRNIIRLITNLSYQCLDVQNWVREMDGIPLILDVCRLDASNPYIMQWCIFAVRNLLENNRENQSIVASISRDGTLIDSPLLRELGLQIVDGKITTYTKQ</sequence>
<dbReference type="InterPro" id="IPR016024">
    <property type="entry name" value="ARM-type_fold"/>
</dbReference>